<proteinExistence type="predicted"/>
<evidence type="ECO:0000313" key="2">
    <source>
        <dbReference type="EMBL" id="CDH49361.1"/>
    </source>
</evidence>
<gene>
    <name evidence="2" type="ORF">LCOR_01106.1</name>
</gene>
<feature type="compositionally biased region" description="Basic and acidic residues" evidence="1">
    <location>
        <begin position="60"/>
        <end position="75"/>
    </location>
</feature>
<dbReference type="AlphaFoldDB" id="A0A068RK48"/>
<feature type="region of interest" description="Disordered" evidence="1">
    <location>
        <begin position="55"/>
        <end position="83"/>
    </location>
</feature>
<organism evidence="2 3">
    <name type="scientific">Lichtheimia corymbifera JMRC:FSU:9682</name>
    <dbReference type="NCBI Taxonomy" id="1263082"/>
    <lineage>
        <taxon>Eukaryota</taxon>
        <taxon>Fungi</taxon>
        <taxon>Fungi incertae sedis</taxon>
        <taxon>Mucoromycota</taxon>
        <taxon>Mucoromycotina</taxon>
        <taxon>Mucoromycetes</taxon>
        <taxon>Mucorales</taxon>
        <taxon>Lichtheimiaceae</taxon>
        <taxon>Lichtheimia</taxon>
    </lineage>
</organism>
<dbReference type="VEuPathDB" id="FungiDB:LCOR_01106.1"/>
<evidence type="ECO:0000256" key="1">
    <source>
        <dbReference type="SAM" id="MobiDB-lite"/>
    </source>
</evidence>
<reference evidence="2" key="1">
    <citation type="submission" date="2013-08" db="EMBL/GenBank/DDBJ databases">
        <title>Gene expansion shapes genome architecture in the human pathogen Lichtheimia corymbifera: an evolutionary genomics analysis in the ancient terrestrial Mucorales (Mucoromycotina).</title>
        <authorList>
            <person name="Schwartze V.U."/>
            <person name="Winter S."/>
            <person name="Shelest E."/>
            <person name="Marcet-Houben M."/>
            <person name="Horn F."/>
            <person name="Wehner S."/>
            <person name="Hoffmann K."/>
            <person name="Riege K."/>
            <person name="Sammeth M."/>
            <person name="Nowrousian M."/>
            <person name="Valiante V."/>
            <person name="Linde J."/>
            <person name="Jacobsen I.D."/>
            <person name="Marz M."/>
            <person name="Brakhage A.A."/>
            <person name="Gabaldon T."/>
            <person name="Bocker S."/>
            <person name="Voigt K."/>
        </authorList>
    </citation>
    <scope>NUCLEOTIDE SEQUENCE [LARGE SCALE GENOMIC DNA]</scope>
    <source>
        <strain evidence="2">FSU 9682</strain>
    </source>
</reference>
<name>A0A068RK48_9FUNG</name>
<dbReference type="EMBL" id="CBTN010000003">
    <property type="protein sequence ID" value="CDH49361.1"/>
    <property type="molecule type" value="Genomic_DNA"/>
</dbReference>
<accession>A0A068RK48</accession>
<sequence>MYKATIQILLVPFTLYRQLLRRTGCLPPQELAVDNREASMRSSVERSSNMFASWQSHMARAREQTDTPRLARPEGWDAELDTQRLSKLTDGQLGNKMCDLRNEIQRSLDLRDTGLKQQQDHNLHPLQQA</sequence>
<keyword evidence="3" id="KW-1185">Reference proteome</keyword>
<dbReference type="Proteomes" id="UP000027586">
    <property type="component" value="Unassembled WGS sequence"/>
</dbReference>
<comment type="caution">
    <text evidence="2">The sequence shown here is derived from an EMBL/GenBank/DDBJ whole genome shotgun (WGS) entry which is preliminary data.</text>
</comment>
<dbReference type="OrthoDB" id="10279426at2759"/>
<protein>
    <submittedName>
        <fullName evidence="2">Uncharacterized protein</fullName>
    </submittedName>
</protein>
<evidence type="ECO:0000313" key="3">
    <source>
        <dbReference type="Proteomes" id="UP000027586"/>
    </source>
</evidence>